<dbReference type="Proteomes" id="UP000219439">
    <property type="component" value="Unassembled WGS sequence"/>
</dbReference>
<keyword evidence="3" id="KW-1185">Reference proteome</keyword>
<sequence length="110" mass="11891">MITKSKLPLIALLAAFSLSACSTSKVVQTEQIGDEQLSCAQIMQEIQEAKRFEDEAQSKKGITGTNVAAAALFWPALIVTYSSAEEAENAARTRQTNLVRLANQKNCSAQ</sequence>
<protein>
    <recommendedName>
        <fullName evidence="4">Lipoprotein</fullName>
    </recommendedName>
</protein>
<evidence type="ECO:0000313" key="3">
    <source>
        <dbReference type="Proteomes" id="UP000219439"/>
    </source>
</evidence>
<dbReference type="EMBL" id="OBEL01000002">
    <property type="protein sequence ID" value="SNZ19026.1"/>
    <property type="molecule type" value="Genomic_DNA"/>
</dbReference>
<evidence type="ECO:0008006" key="4">
    <source>
        <dbReference type="Google" id="ProtNLM"/>
    </source>
</evidence>
<feature type="chain" id="PRO_5012560814" description="Lipoprotein" evidence="1">
    <location>
        <begin position="21"/>
        <end position="110"/>
    </location>
</feature>
<dbReference type="AlphaFoldDB" id="A0A285PFV3"/>
<dbReference type="RefSeq" id="WP_097153414.1">
    <property type="nucleotide sequence ID" value="NZ_OBEL01000002.1"/>
</dbReference>
<gene>
    <name evidence="2" type="ORF">SAMN06265368_2103</name>
</gene>
<organism evidence="2 3">
    <name type="scientific">Cohaesibacter gelatinilyticus</name>
    <dbReference type="NCBI Taxonomy" id="372072"/>
    <lineage>
        <taxon>Bacteria</taxon>
        <taxon>Pseudomonadati</taxon>
        <taxon>Pseudomonadota</taxon>
        <taxon>Alphaproteobacteria</taxon>
        <taxon>Hyphomicrobiales</taxon>
        <taxon>Cohaesibacteraceae</taxon>
    </lineage>
</organism>
<dbReference type="OrthoDB" id="6658808at2"/>
<name>A0A285PFV3_9HYPH</name>
<proteinExistence type="predicted"/>
<keyword evidence="1" id="KW-0732">Signal</keyword>
<feature type="signal peptide" evidence="1">
    <location>
        <begin position="1"/>
        <end position="20"/>
    </location>
</feature>
<dbReference type="PROSITE" id="PS51257">
    <property type="entry name" value="PROKAR_LIPOPROTEIN"/>
    <property type="match status" value="1"/>
</dbReference>
<accession>A0A285PFV3</accession>
<reference evidence="2 3" key="1">
    <citation type="submission" date="2017-09" db="EMBL/GenBank/DDBJ databases">
        <authorList>
            <person name="Ehlers B."/>
            <person name="Leendertz F.H."/>
        </authorList>
    </citation>
    <scope>NUCLEOTIDE SEQUENCE [LARGE SCALE GENOMIC DNA]</scope>
    <source>
        <strain evidence="2 3">DSM 18289</strain>
    </source>
</reference>
<evidence type="ECO:0000256" key="1">
    <source>
        <dbReference type="SAM" id="SignalP"/>
    </source>
</evidence>
<evidence type="ECO:0000313" key="2">
    <source>
        <dbReference type="EMBL" id="SNZ19026.1"/>
    </source>
</evidence>